<protein>
    <submittedName>
        <fullName evidence="1">Uncharacterized protein</fullName>
    </submittedName>
</protein>
<organism evidence="1 2">
    <name type="scientific">Niabella ginsengisoli</name>
    <dbReference type="NCBI Taxonomy" id="522298"/>
    <lineage>
        <taxon>Bacteria</taxon>
        <taxon>Pseudomonadati</taxon>
        <taxon>Bacteroidota</taxon>
        <taxon>Chitinophagia</taxon>
        <taxon>Chitinophagales</taxon>
        <taxon>Chitinophagaceae</taxon>
        <taxon>Niabella</taxon>
    </lineage>
</organism>
<evidence type="ECO:0000313" key="1">
    <source>
        <dbReference type="EMBL" id="MCH5600159.1"/>
    </source>
</evidence>
<comment type="caution">
    <text evidence="1">The sequence shown here is derived from an EMBL/GenBank/DDBJ whole genome shotgun (WGS) entry which is preliminary data.</text>
</comment>
<gene>
    <name evidence="1" type="ORF">MKP09_20680</name>
</gene>
<accession>A0ABS9SP80</accession>
<evidence type="ECO:0000313" key="2">
    <source>
        <dbReference type="Proteomes" id="UP001202248"/>
    </source>
</evidence>
<proteinExistence type="predicted"/>
<dbReference type="Proteomes" id="UP001202248">
    <property type="component" value="Unassembled WGS sequence"/>
</dbReference>
<reference evidence="1 2" key="1">
    <citation type="submission" date="2022-02" db="EMBL/GenBank/DDBJ databases">
        <authorList>
            <person name="Min J."/>
        </authorList>
    </citation>
    <scope>NUCLEOTIDE SEQUENCE [LARGE SCALE GENOMIC DNA]</scope>
    <source>
        <strain evidence="1 2">GR10-1</strain>
    </source>
</reference>
<name>A0ABS9SP80_9BACT</name>
<sequence>MHHENTFVVVAESLDRTKVYGGVRVQVADGQLPLPIETAIGRYDPAIHQQATPGSSEICGLWNSMEVAGMGIGSIFMARVGVVLAMQLNVEKAFFLCAPVTVRIGKRIGGVIETSLGNKGDFFIPKTILWPPQW</sequence>
<dbReference type="EMBL" id="JAKWBL010000004">
    <property type="protein sequence ID" value="MCH5600159.1"/>
    <property type="molecule type" value="Genomic_DNA"/>
</dbReference>
<dbReference type="RefSeq" id="WP_240832169.1">
    <property type="nucleotide sequence ID" value="NZ_JAKWBL010000004.1"/>
</dbReference>
<keyword evidence="2" id="KW-1185">Reference proteome</keyword>